<proteinExistence type="predicted"/>
<gene>
    <name evidence="1" type="ORF">BST47_12335</name>
</gene>
<keyword evidence="2" id="KW-1185">Reference proteome</keyword>
<sequence length="100" mass="10375">MTGCIATARTVGPSGGGGLARAGRAKLRTDLTHPATAAEPAGCYCARCCPEPLTDIEAQRALRHVSNQDAVAYARGDVTVVRLRGCDECGGWVPTFTEVA</sequence>
<organism evidence="1 2">
    <name type="scientific">Mycolicibacterium tusciae</name>
    <dbReference type="NCBI Taxonomy" id="75922"/>
    <lineage>
        <taxon>Bacteria</taxon>
        <taxon>Bacillati</taxon>
        <taxon>Actinomycetota</taxon>
        <taxon>Actinomycetes</taxon>
        <taxon>Mycobacteriales</taxon>
        <taxon>Mycobacteriaceae</taxon>
        <taxon>Mycolicibacterium</taxon>
    </lineage>
</organism>
<evidence type="ECO:0000313" key="1">
    <source>
        <dbReference type="EMBL" id="ORB65722.1"/>
    </source>
</evidence>
<reference evidence="1 2" key="1">
    <citation type="submission" date="2017-02" db="EMBL/GenBank/DDBJ databases">
        <title>The new phylogeny of genus Mycobacterium.</title>
        <authorList>
            <person name="Tortoli E."/>
            <person name="Trovato A."/>
            <person name="Cirillo D.M."/>
        </authorList>
    </citation>
    <scope>NUCLEOTIDE SEQUENCE [LARGE SCALE GENOMIC DNA]</scope>
    <source>
        <strain evidence="1 2">DSM 44338</strain>
    </source>
</reference>
<dbReference type="Proteomes" id="UP000192411">
    <property type="component" value="Unassembled WGS sequence"/>
</dbReference>
<comment type="caution">
    <text evidence="1">The sequence shown here is derived from an EMBL/GenBank/DDBJ whole genome shotgun (WGS) entry which is preliminary data.</text>
</comment>
<protein>
    <submittedName>
        <fullName evidence="1">Uncharacterized protein</fullName>
    </submittedName>
</protein>
<dbReference type="OrthoDB" id="4752668at2"/>
<name>A0A1X0JSM1_9MYCO</name>
<accession>A0A1X0JSM1</accession>
<evidence type="ECO:0000313" key="2">
    <source>
        <dbReference type="Proteomes" id="UP000192411"/>
    </source>
</evidence>
<dbReference type="EMBL" id="MVIM01000005">
    <property type="protein sequence ID" value="ORB65722.1"/>
    <property type="molecule type" value="Genomic_DNA"/>
</dbReference>
<dbReference type="STRING" id="75922.BST47_12335"/>
<dbReference type="RefSeq" id="WP_011856342.1">
    <property type="nucleotide sequence ID" value="NZ_MVIM01000005.1"/>
</dbReference>
<dbReference type="AlphaFoldDB" id="A0A1X0JSM1"/>